<keyword evidence="3" id="KW-1003">Cell membrane</keyword>
<dbReference type="AlphaFoldDB" id="A0A8I1E7U4"/>
<evidence type="ECO:0000256" key="3">
    <source>
        <dbReference type="ARBA" id="ARBA00022475"/>
    </source>
</evidence>
<dbReference type="PANTHER" id="PTHR30558">
    <property type="entry name" value="EXBD MEMBRANE COMPONENT OF PMF-DRIVEN MACROMOLECULE IMPORT SYSTEM"/>
    <property type="match status" value="1"/>
</dbReference>
<gene>
    <name evidence="9" type="ORF">YA0853_23935</name>
</gene>
<dbReference type="Pfam" id="PF02472">
    <property type="entry name" value="ExbD"/>
    <property type="match status" value="1"/>
</dbReference>
<dbReference type="GO" id="GO:0022857">
    <property type="term" value="F:transmembrane transporter activity"/>
    <property type="evidence" value="ECO:0007669"/>
    <property type="project" value="InterPro"/>
</dbReference>
<keyword evidence="7" id="KW-0813">Transport</keyword>
<evidence type="ECO:0000313" key="9">
    <source>
        <dbReference type="EMBL" id="MBI6626686.1"/>
    </source>
</evidence>
<evidence type="ECO:0000256" key="1">
    <source>
        <dbReference type="ARBA" id="ARBA00004162"/>
    </source>
</evidence>
<evidence type="ECO:0000313" key="10">
    <source>
        <dbReference type="Proteomes" id="UP000645865"/>
    </source>
</evidence>
<evidence type="ECO:0000256" key="7">
    <source>
        <dbReference type="RuleBase" id="RU003879"/>
    </source>
</evidence>
<dbReference type="InterPro" id="IPR003400">
    <property type="entry name" value="ExbD"/>
</dbReference>
<comment type="similarity">
    <text evidence="2 7">Belongs to the ExbD/TolR family.</text>
</comment>
<comment type="subcellular location">
    <subcellularLocation>
        <location evidence="1">Cell membrane</location>
        <topology evidence="1">Single-pass membrane protein</topology>
    </subcellularLocation>
    <subcellularLocation>
        <location evidence="7">Cell membrane</location>
        <topology evidence="7">Single-pass type II membrane protein</topology>
    </subcellularLocation>
</comment>
<dbReference type="Gene3D" id="3.30.420.270">
    <property type="match status" value="1"/>
</dbReference>
<keyword evidence="4 7" id="KW-0812">Transmembrane</keyword>
<proteinExistence type="inferred from homology"/>
<evidence type="ECO:0000256" key="4">
    <source>
        <dbReference type="ARBA" id="ARBA00022692"/>
    </source>
</evidence>
<feature type="transmembrane region" description="Helical" evidence="8">
    <location>
        <begin position="20"/>
        <end position="42"/>
    </location>
</feature>
<evidence type="ECO:0000256" key="2">
    <source>
        <dbReference type="ARBA" id="ARBA00005811"/>
    </source>
</evidence>
<evidence type="ECO:0000256" key="5">
    <source>
        <dbReference type="ARBA" id="ARBA00022989"/>
    </source>
</evidence>
<organism evidence="9 10">
    <name type="scientific">Pseudomonas rhodesiae</name>
    <dbReference type="NCBI Taxonomy" id="76760"/>
    <lineage>
        <taxon>Bacteria</taxon>
        <taxon>Pseudomonadati</taxon>
        <taxon>Pseudomonadota</taxon>
        <taxon>Gammaproteobacteria</taxon>
        <taxon>Pseudomonadales</taxon>
        <taxon>Pseudomonadaceae</taxon>
        <taxon>Pseudomonas</taxon>
    </lineage>
</organism>
<sequence length="141" mass="15384">MSMSRGTPFDSEDALVNDINMTPLIDVMLVLLIIFIITLPVINQAVKIELPKGEAQAIVAQDETVDVSITADGAVLWNKEPLNEQQLAQRVAVTAVHQPLPILRVYADKSVRYEQVLHVMATAQKGGLTRIDLVTDATPSP</sequence>
<dbReference type="EMBL" id="JAEILH010000040">
    <property type="protein sequence ID" value="MBI6626686.1"/>
    <property type="molecule type" value="Genomic_DNA"/>
</dbReference>
<keyword evidence="6 8" id="KW-0472">Membrane</keyword>
<name>A0A8I1E7U4_9PSED</name>
<dbReference type="RefSeq" id="WP_198712523.1">
    <property type="nucleotide sequence ID" value="NZ_DAMAHQ010000002.1"/>
</dbReference>
<dbReference type="Proteomes" id="UP000645865">
    <property type="component" value="Unassembled WGS sequence"/>
</dbReference>
<protein>
    <submittedName>
        <fullName evidence="9">Biopolymer transporter ExbD</fullName>
    </submittedName>
</protein>
<reference evidence="9" key="1">
    <citation type="submission" date="2020-12" db="EMBL/GenBank/DDBJ databases">
        <title>Comparative genomic insights into the epidemiology and virulence of plant pathogenic Pseudomonads from Turkey.</title>
        <authorList>
            <person name="Dillon M."/>
            <person name="Ruiz-Bedoya T."/>
            <person name="Bendalovic-Torma C."/>
            <person name="Guttman K.M."/>
            <person name="Kwak H."/>
            <person name="Middleton M.A."/>
            <person name="Wang P.W."/>
            <person name="Horuz S."/>
            <person name="Aysan Y."/>
            <person name="Guttman D.S."/>
        </authorList>
    </citation>
    <scope>NUCLEOTIDE SEQUENCE</scope>
    <source>
        <strain evidence="9">S5_IA_3a</strain>
    </source>
</reference>
<evidence type="ECO:0000256" key="6">
    <source>
        <dbReference type="ARBA" id="ARBA00023136"/>
    </source>
</evidence>
<dbReference type="GO" id="GO:0015031">
    <property type="term" value="P:protein transport"/>
    <property type="evidence" value="ECO:0007669"/>
    <property type="project" value="UniProtKB-KW"/>
</dbReference>
<dbReference type="GO" id="GO:0005886">
    <property type="term" value="C:plasma membrane"/>
    <property type="evidence" value="ECO:0007669"/>
    <property type="project" value="UniProtKB-SubCell"/>
</dbReference>
<keyword evidence="7" id="KW-0653">Protein transport</keyword>
<keyword evidence="5 8" id="KW-1133">Transmembrane helix</keyword>
<comment type="caution">
    <text evidence="9">The sequence shown here is derived from an EMBL/GenBank/DDBJ whole genome shotgun (WGS) entry which is preliminary data.</text>
</comment>
<evidence type="ECO:0000256" key="8">
    <source>
        <dbReference type="SAM" id="Phobius"/>
    </source>
</evidence>
<dbReference type="PANTHER" id="PTHR30558:SF7">
    <property type="entry name" value="TOL-PAL SYSTEM PROTEIN TOLR"/>
    <property type="match status" value="1"/>
</dbReference>
<accession>A0A8I1E7U4</accession>